<feature type="transmembrane region" description="Helical" evidence="1">
    <location>
        <begin position="132"/>
        <end position="154"/>
    </location>
</feature>
<sequence>MKDLADVYEKRLHFIFEASLWMKALFALAEIVGGVVAYFIPQHFLLSIVLWVTGNEIAEDPRDVVASFLLHTVQHLSVSSQKFAAIYLLAHGAIKLWLIIGLLRDKLWYFPVSMAAFSLFVVYQLYRFTHTHSPWLLFLSALDVVIIGLTWHEYRVSKKRHARRNAGAATRI</sequence>
<reference evidence="2 3" key="1">
    <citation type="submission" date="2019-08" db="EMBL/GenBank/DDBJ databases">
        <authorList>
            <person name="Peeters C."/>
        </authorList>
    </citation>
    <scope>NUCLEOTIDE SEQUENCE [LARGE SCALE GENOMIC DNA]</scope>
    <source>
        <strain evidence="2 3">LMG 31013</strain>
    </source>
</reference>
<keyword evidence="1" id="KW-0812">Transmembrane</keyword>
<keyword evidence="1" id="KW-0472">Membrane</keyword>
<organism evidence="2 3">
    <name type="scientific">Pandoraea terrigena</name>
    <dbReference type="NCBI Taxonomy" id="2508292"/>
    <lineage>
        <taxon>Bacteria</taxon>
        <taxon>Pseudomonadati</taxon>
        <taxon>Pseudomonadota</taxon>
        <taxon>Betaproteobacteria</taxon>
        <taxon>Burkholderiales</taxon>
        <taxon>Burkholderiaceae</taxon>
        <taxon>Pandoraea</taxon>
    </lineage>
</organism>
<dbReference type="AlphaFoldDB" id="A0A5E4RG50"/>
<dbReference type="EMBL" id="CABPRU010000001">
    <property type="protein sequence ID" value="VVD61504.1"/>
    <property type="molecule type" value="Genomic_DNA"/>
</dbReference>
<feature type="transmembrane region" description="Helical" evidence="1">
    <location>
        <begin position="107"/>
        <end position="126"/>
    </location>
</feature>
<gene>
    <name evidence="2" type="ORF">PTE31013_00124</name>
</gene>
<dbReference type="InterPro" id="IPR014591">
    <property type="entry name" value="UCP034455"/>
</dbReference>
<accession>A0A5E4RG50</accession>
<name>A0A5E4RG50_9BURK</name>
<dbReference type="RefSeq" id="WP_246173844.1">
    <property type="nucleotide sequence ID" value="NZ_CABPRU010000001.1"/>
</dbReference>
<dbReference type="Proteomes" id="UP000334380">
    <property type="component" value="Unassembled WGS sequence"/>
</dbReference>
<evidence type="ECO:0008006" key="4">
    <source>
        <dbReference type="Google" id="ProtNLM"/>
    </source>
</evidence>
<proteinExistence type="predicted"/>
<feature type="transmembrane region" description="Helical" evidence="1">
    <location>
        <begin position="83"/>
        <end position="100"/>
    </location>
</feature>
<keyword evidence="1" id="KW-1133">Transmembrane helix</keyword>
<feature type="transmembrane region" description="Helical" evidence="1">
    <location>
        <begin position="20"/>
        <end position="40"/>
    </location>
</feature>
<dbReference type="Pfam" id="PF09900">
    <property type="entry name" value="DUF2127"/>
    <property type="match status" value="1"/>
</dbReference>
<evidence type="ECO:0000256" key="1">
    <source>
        <dbReference type="SAM" id="Phobius"/>
    </source>
</evidence>
<dbReference type="PIRSF" id="PIRSF034455">
    <property type="entry name" value="UCP034455"/>
    <property type="match status" value="1"/>
</dbReference>
<dbReference type="InterPro" id="IPR021125">
    <property type="entry name" value="DUF2127"/>
</dbReference>
<protein>
    <recommendedName>
        <fullName evidence="4">DUF2127 domain-containing protein</fullName>
    </recommendedName>
</protein>
<keyword evidence="3" id="KW-1185">Reference proteome</keyword>
<evidence type="ECO:0000313" key="3">
    <source>
        <dbReference type="Proteomes" id="UP000334380"/>
    </source>
</evidence>
<evidence type="ECO:0000313" key="2">
    <source>
        <dbReference type="EMBL" id="VVD61504.1"/>
    </source>
</evidence>